<dbReference type="NCBIfam" id="TIGR02289">
    <property type="entry name" value="M3_not_pepF"/>
    <property type="match status" value="1"/>
</dbReference>
<dbReference type="InterPro" id="IPR011976">
    <property type="entry name" value="Pept_M3B_oligopep-rel"/>
</dbReference>
<accession>A0A0R2MSV1</accession>
<name>A0A0R2MSV1_9LACO</name>
<comment type="similarity">
    <text evidence="6">Belongs to the peptidase M3 family.</text>
</comment>
<dbReference type="GO" id="GO:0004222">
    <property type="term" value="F:metalloendopeptidase activity"/>
    <property type="evidence" value="ECO:0007669"/>
    <property type="project" value="InterPro"/>
</dbReference>
<sequence length="565" mass="65014">MDFTQVPYERPDYLAFKQRLTDLEIQLGNASSADEALAVADKAVTYLNHVDTQAMIASIRHTIDTTDQFYQAEDDYWNEYGPQFEDATAPYLKQLLASPYQEVLTAVYPKTFMMKAKDRLRLQDSAIIADQQRDNQLISEYSNLIASAQIPFDGQVYTLAQLGPLRQSQDRVVRKAANEAYWQFFSDHEADFDRIYDEMVKVRTKMAQTLGFDDFAQMSYVMMDRFDYDETVVTKYRQAVLEQVVPVVLHQREKQAKRLGLDQLAYYDLDVQFKSGNAVPQGSPEELVAKANQMYHELSPETGSFFDFMVDSNLLDLVAKKGKASGGYAEFLPEIQAPFIFANFNGTSGDVDVLTHEAGHAFQTYQAKWIKPGDTVFPTFEAAEIFSMSMEFITYPWMTLFFGQETEKYKYAHLQDAVEFLPYGILVDHFQHEIYTHPEWTPSERKQAWRELERQYTPDRDYSENAALDSGIFWFRQGHIFESPFYYIDYTIAQVVAYQFWKRFNVDHDEQAWPDYMAMAKAGGSQTLLQLIQTGHLASPFEPSTLADTLKPIQAALDAVDDQAL</sequence>
<comment type="caution">
    <text evidence="8">The sequence shown here is derived from an EMBL/GenBank/DDBJ whole genome shotgun (WGS) entry which is preliminary data.</text>
</comment>
<reference evidence="8 9" key="1">
    <citation type="journal article" date="2015" name="Genome Announc.">
        <title>Expanding the biotechnology potential of lactobacilli through comparative genomics of 213 strains and associated genera.</title>
        <authorList>
            <person name="Sun Z."/>
            <person name="Harris H.M."/>
            <person name="McCann A."/>
            <person name="Guo C."/>
            <person name="Argimon S."/>
            <person name="Zhang W."/>
            <person name="Yang X."/>
            <person name="Jeffery I.B."/>
            <person name="Cooney J.C."/>
            <person name="Kagawa T.F."/>
            <person name="Liu W."/>
            <person name="Song Y."/>
            <person name="Salvetti E."/>
            <person name="Wrobel A."/>
            <person name="Rasinkangas P."/>
            <person name="Parkhill J."/>
            <person name="Rea M.C."/>
            <person name="O'Sullivan O."/>
            <person name="Ritari J."/>
            <person name="Douillard F.P."/>
            <person name="Paul Ross R."/>
            <person name="Yang R."/>
            <person name="Briner A.E."/>
            <person name="Felis G.E."/>
            <person name="de Vos W.M."/>
            <person name="Barrangou R."/>
            <person name="Klaenhammer T.R."/>
            <person name="Caufield P.W."/>
            <person name="Cui Y."/>
            <person name="Zhang H."/>
            <person name="O'Toole P.W."/>
        </authorList>
    </citation>
    <scope>NUCLEOTIDE SEQUENCE [LARGE SCALE GENOMIC DNA]</scope>
    <source>
        <strain evidence="8 9">DSM 24301</strain>
    </source>
</reference>
<evidence type="ECO:0000256" key="3">
    <source>
        <dbReference type="ARBA" id="ARBA00022801"/>
    </source>
</evidence>
<dbReference type="InterPro" id="IPR001567">
    <property type="entry name" value="Pept_M3A_M3B_dom"/>
</dbReference>
<evidence type="ECO:0000256" key="2">
    <source>
        <dbReference type="ARBA" id="ARBA00022723"/>
    </source>
</evidence>
<evidence type="ECO:0000256" key="6">
    <source>
        <dbReference type="RuleBase" id="RU003435"/>
    </source>
</evidence>
<evidence type="ECO:0000256" key="5">
    <source>
        <dbReference type="ARBA" id="ARBA00023049"/>
    </source>
</evidence>
<organism evidence="8 9">
    <name type="scientific">Lacticaseibacillus saniviri JCM 17471 = DSM 24301</name>
    <dbReference type="NCBI Taxonomy" id="1293598"/>
    <lineage>
        <taxon>Bacteria</taxon>
        <taxon>Bacillati</taxon>
        <taxon>Bacillota</taxon>
        <taxon>Bacilli</taxon>
        <taxon>Lactobacillales</taxon>
        <taxon>Lactobacillaceae</taxon>
        <taxon>Lacticaseibacillus</taxon>
    </lineage>
</organism>
<dbReference type="SUPFAM" id="SSF55486">
    <property type="entry name" value="Metalloproteases ('zincins'), catalytic domain"/>
    <property type="match status" value="1"/>
</dbReference>
<protein>
    <recommendedName>
        <fullName evidence="7">Peptidase M3A/M3B catalytic domain-containing protein</fullName>
    </recommendedName>
</protein>
<proteinExistence type="inferred from homology"/>
<keyword evidence="5 6" id="KW-0482">Metalloprotease</keyword>
<keyword evidence="1 6" id="KW-0645">Protease</keyword>
<keyword evidence="3 6" id="KW-0378">Hydrolase</keyword>
<evidence type="ECO:0000313" key="8">
    <source>
        <dbReference type="EMBL" id="KRO16648.1"/>
    </source>
</evidence>
<gene>
    <name evidence="8" type="ORF">IV56_GL000921</name>
</gene>
<dbReference type="STRING" id="1293598.IV56_GL000921"/>
<comment type="cofactor">
    <cofactor evidence="6">
        <name>Zn(2+)</name>
        <dbReference type="ChEBI" id="CHEBI:29105"/>
    </cofactor>
    <text evidence="6">Binds 1 zinc ion.</text>
</comment>
<dbReference type="AlphaFoldDB" id="A0A0R2MSV1"/>
<dbReference type="PANTHER" id="PTHR11804:SF28">
    <property type="entry name" value="OLIGOENDOPEPTIDASE F"/>
    <property type="match status" value="1"/>
</dbReference>
<keyword evidence="2 6" id="KW-0479">Metal-binding</keyword>
<dbReference type="Pfam" id="PF01432">
    <property type="entry name" value="Peptidase_M3"/>
    <property type="match status" value="1"/>
</dbReference>
<dbReference type="PANTHER" id="PTHR11804">
    <property type="entry name" value="PROTEASE M3 THIMET OLIGOPEPTIDASE-RELATED"/>
    <property type="match status" value="1"/>
</dbReference>
<keyword evidence="4 6" id="KW-0862">Zinc</keyword>
<feature type="domain" description="Peptidase M3A/M3B catalytic" evidence="7">
    <location>
        <begin position="165"/>
        <end position="534"/>
    </location>
</feature>
<dbReference type="GO" id="GO:0006518">
    <property type="term" value="P:peptide metabolic process"/>
    <property type="evidence" value="ECO:0007669"/>
    <property type="project" value="TreeGrafter"/>
</dbReference>
<dbReference type="GO" id="GO:0046872">
    <property type="term" value="F:metal ion binding"/>
    <property type="evidence" value="ECO:0007669"/>
    <property type="project" value="UniProtKB-UniRule"/>
</dbReference>
<dbReference type="GO" id="GO:0006508">
    <property type="term" value="P:proteolysis"/>
    <property type="evidence" value="ECO:0007669"/>
    <property type="project" value="UniProtKB-KW"/>
</dbReference>
<dbReference type="InterPro" id="IPR045090">
    <property type="entry name" value="Pept_M3A_M3B"/>
</dbReference>
<evidence type="ECO:0000313" key="9">
    <source>
        <dbReference type="Proteomes" id="UP000050969"/>
    </source>
</evidence>
<keyword evidence="9" id="KW-1185">Reference proteome</keyword>
<dbReference type="Proteomes" id="UP000050969">
    <property type="component" value="Unassembled WGS sequence"/>
</dbReference>
<dbReference type="PATRIC" id="fig|1293598.4.peg.970"/>
<dbReference type="Gene3D" id="1.10.1370.30">
    <property type="match status" value="1"/>
</dbReference>
<dbReference type="EMBL" id="JQCE01000034">
    <property type="protein sequence ID" value="KRO16648.1"/>
    <property type="molecule type" value="Genomic_DNA"/>
</dbReference>
<evidence type="ECO:0000256" key="4">
    <source>
        <dbReference type="ARBA" id="ARBA00022833"/>
    </source>
</evidence>
<dbReference type="CDD" id="cd09606">
    <property type="entry name" value="M3B_PepF"/>
    <property type="match status" value="1"/>
</dbReference>
<evidence type="ECO:0000256" key="1">
    <source>
        <dbReference type="ARBA" id="ARBA00022670"/>
    </source>
</evidence>
<evidence type="ECO:0000259" key="7">
    <source>
        <dbReference type="Pfam" id="PF01432"/>
    </source>
</evidence>
<dbReference type="RefSeq" id="WP_056992888.1">
    <property type="nucleotide sequence ID" value="NZ_JQCE01000034.1"/>
</dbReference>